<organism evidence="7 8">
    <name type="scientific">Herbidospora galbida</name>
    <dbReference type="NCBI Taxonomy" id="2575442"/>
    <lineage>
        <taxon>Bacteria</taxon>
        <taxon>Bacillati</taxon>
        <taxon>Actinomycetota</taxon>
        <taxon>Actinomycetes</taxon>
        <taxon>Streptosporangiales</taxon>
        <taxon>Streptosporangiaceae</taxon>
        <taxon>Herbidospora</taxon>
    </lineage>
</organism>
<dbReference type="InterPro" id="IPR008271">
    <property type="entry name" value="Ser/Thr_kinase_AS"/>
</dbReference>
<keyword evidence="5" id="KW-0472">Membrane</keyword>
<keyword evidence="2" id="KW-0547">Nucleotide-binding</keyword>
<dbReference type="Gene3D" id="1.10.510.10">
    <property type="entry name" value="Transferase(Phosphotransferase) domain 1"/>
    <property type="match status" value="1"/>
</dbReference>
<dbReference type="PANTHER" id="PTHR43289">
    <property type="entry name" value="MITOGEN-ACTIVATED PROTEIN KINASE KINASE KINASE 20-RELATED"/>
    <property type="match status" value="1"/>
</dbReference>
<dbReference type="Gene3D" id="3.30.200.20">
    <property type="entry name" value="Phosphorylase Kinase, domain 1"/>
    <property type="match status" value="1"/>
</dbReference>
<feature type="domain" description="Protein kinase" evidence="6">
    <location>
        <begin position="125"/>
        <end position="373"/>
    </location>
</feature>
<feature type="transmembrane region" description="Helical" evidence="5">
    <location>
        <begin position="18"/>
        <end position="37"/>
    </location>
</feature>
<dbReference type="GO" id="GO:0004674">
    <property type="term" value="F:protein serine/threonine kinase activity"/>
    <property type="evidence" value="ECO:0007669"/>
    <property type="project" value="UniProtKB-KW"/>
</dbReference>
<evidence type="ECO:0000256" key="1">
    <source>
        <dbReference type="ARBA" id="ARBA00022679"/>
    </source>
</evidence>
<dbReference type="GO" id="GO:0005524">
    <property type="term" value="F:ATP binding"/>
    <property type="evidence" value="ECO:0007669"/>
    <property type="project" value="UniProtKB-KW"/>
</dbReference>
<feature type="transmembrane region" description="Helical" evidence="5">
    <location>
        <begin position="49"/>
        <end position="66"/>
    </location>
</feature>
<evidence type="ECO:0000259" key="6">
    <source>
        <dbReference type="PROSITE" id="PS50011"/>
    </source>
</evidence>
<evidence type="ECO:0000256" key="4">
    <source>
        <dbReference type="ARBA" id="ARBA00022840"/>
    </source>
</evidence>
<gene>
    <name evidence="7" type="ORF">FDA94_17035</name>
</gene>
<keyword evidence="8" id="KW-1185">Reference proteome</keyword>
<dbReference type="InterPro" id="IPR011009">
    <property type="entry name" value="Kinase-like_dom_sf"/>
</dbReference>
<keyword evidence="1" id="KW-0808">Transferase</keyword>
<dbReference type="Pfam" id="PF00069">
    <property type="entry name" value="Pkinase"/>
    <property type="match status" value="1"/>
</dbReference>
<protein>
    <submittedName>
        <fullName evidence="7">Serine/threonine protein kinase</fullName>
    </submittedName>
</protein>
<evidence type="ECO:0000313" key="8">
    <source>
        <dbReference type="Proteomes" id="UP000308705"/>
    </source>
</evidence>
<accession>A0A4U3MEJ8</accession>
<dbReference type="OrthoDB" id="3915799at2"/>
<proteinExistence type="predicted"/>
<evidence type="ECO:0000313" key="7">
    <source>
        <dbReference type="EMBL" id="TKK87531.1"/>
    </source>
</evidence>
<dbReference type="PROSITE" id="PS00108">
    <property type="entry name" value="PROTEIN_KINASE_ST"/>
    <property type="match status" value="1"/>
</dbReference>
<dbReference type="EMBL" id="SZQA01000015">
    <property type="protein sequence ID" value="TKK87531.1"/>
    <property type="molecule type" value="Genomic_DNA"/>
</dbReference>
<keyword evidence="4" id="KW-0067">ATP-binding</keyword>
<reference evidence="7 8" key="1">
    <citation type="submission" date="2019-04" db="EMBL/GenBank/DDBJ databases">
        <title>Herbidospora sp. NEAU-GS14.nov., a novel actinomycete isolated from soil.</title>
        <authorList>
            <person name="Han L."/>
        </authorList>
    </citation>
    <scope>NUCLEOTIDE SEQUENCE [LARGE SCALE GENOMIC DNA]</scope>
    <source>
        <strain evidence="7 8">NEAU-GS14</strain>
    </source>
</reference>
<dbReference type="PROSITE" id="PS50011">
    <property type="entry name" value="PROTEIN_KINASE_DOM"/>
    <property type="match status" value="1"/>
</dbReference>
<sequence>MCVTGPAAYRLRSREHGLVAGAHFVLLLAAFALTGIYGPESWQNSVAAFMWALGPWWGGSVHAFVLRARLARPPMAAPPISNPPISVPATPVPPGSGPWNPWGTPAPPAPPVSPAPPRVRMYGTYTVLSTLGEGGQGVVYLGAGPDGRQVAIKVLHERLQGTKGHLRFTREVTAAKRVPPFSTARILDVGFEDEAPYIVSEYVRGPSLDRLVRANGPLNGDSLVRLAIATSAALNAIHSVEIVHRDLKPANVLIGPDGPRVIDFGIAKALDQATMTSGVVKGTPAYMSPEQVSGLPISPQTDVFSWASTMYYGATGRQAFDGRTVFQVFEAVLHHQPDLRELPSPLRGPLAACLDKEPRNRPTPAELMLSMAR</sequence>
<name>A0A4U3MEJ8_9ACTN</name>
<comment type="caution">
    <text evidence="7">The sequence shown here is derived from an EMBL/GenBank/DDBJ whole genome shotgun (WGS) entry which is preliminary data.</text>
</comment>
<dbReference type="AlphaFoldDB" id="A0A4U3MEJ8"/>
<keyword evidence="5" id="KW-0812">Transmembrane</keyword>
<evidence type="ECO:0000256" key="3">
    <source>
        <dbReference type="ARBA" id="ARBA00022777"/>
    </source>
</evidence>
<dbReference type="SUPFAM" id="SSF56112">
    <property type="entry name" value="Protein kinase-like (PK-like)"/>
    <property type="match status" value="1"/>
</dbReference>
<evidence type="ECO:0000256" key="5">
    <source>
        <dbReference type="SAM" id="Phobius"/>
    </source>
</evidence>
<evidence type="ECO:0000256" key="2">
    <source>
        <dbReference type="ARBA" id="ARBA00022741"/>
    </source>
</evidence>
<dbReference type="Proteomes" id="UP000308705">
    <property type="component" value="Unassembled WGS sequence"/>
</dbReference>
<dbReference type="InterPro" id="IPR000719">
    <property type="entry name" value="Prot_kinase_dom"/>
</dbReference>
<dbReference type="SMART" id="SM00220">
    <property type="entry name" value="S_TKc"/>
    <property type="match status" value="1"/>
</dbReference>
<keyword evidence="7" id="KW-0723">Serine/threonine-protein kinase</keyword>
<dbReference type="CDD" id="cd14014">
    <property type="entry name" value="STKc_PknB_like"/>
    <property type="match status" value="1"/>
</dbReference>
<dbReference type="RefSeq" id="WP_137248047.1">
    <property type="nucleotide sequence ID" value="NZ_SZQA01000015.1"/>
</dbReference>
<keyword evidence="5" id="KW-1133">Transmembrane helix</keyword>
<dbReference type="PANTHER" id="PTHR43289:SF34">
    <property type="entry name" value="SERINE_THREONINE-PROTEIN KINASE YBDM-RELATED"/>
    <property type="match status" value="1"/>
</dbReference>
<keyword evidence="3 7" id="KW-0418">Kinase</keyword>